<evidence type="ECO:0000313" key="1">
    <source>
        <dbReference type="EMBL" id="MBA8880957.1"/>
    </source>
</evidence>
<reference evidence="1 2" key="1">
    <citation type="submission" date="2020-07" db="EMBL/GenBank/DDBJ databases">
        <title>Genomic Encyclopedia of Type Strains, Phase IV (KMG-V): Genome sequencing to study the core and pangenomes of soil and plant-associated prokaryotes.</title>
        <authorList>
            <person name="Whitman W."/>
        </authorList>
    </citation>
    <scope>NUCLEOTIDE SEQUENCE [LARGE SCALE GENOMIC DNA]</scope>
    <source>
        <strain evidence="1 2">AN3</strain>
    </source>
</reference>
<proteinExistence type="predicted"/>
<gene>
    <name evidence="1" type="ORF">FHW16_004692</name>
</gene>
<organism evidence="1 2">
    <name type="scientific">Phyllobacterium myrsinacearum</name>
    <dbReference type="NCBI Taxonomy" id="28101"/>
    <lineage>
        <taxon>Bacteria</taxon>
        <taxon>Pseudomonadati</taxon>
        <taxon>Pseudomonadota</taxon>
        <taxon>Alphaproteobacteria</taxon>
        <taxon>Hyphomicrobiales</taxon>
        <taxon>Phyllobacteriaceae</taxon>
        <taxon>Phyllobacterium</taxon>
    </lineage>
</organism>
<evidence type="ECO:0008006" key="3">
    <source>
        <dbReference type="Google" id="ProtNLM"/>
    </source>
</evidence>
<evidence type="ECO:0000313" key="2">
    <source>
        <dbReference type="Proteomes" id="UP000549052"/>
    </source>
</evidence>
<dbReference type="AlphaFoldDB" id="A0A839EX37"/>
<dbReference type="Proteomes" id="UP000549052">
    <property type="component" value="Unassembled WGS sequence"/>
</dbReference>
<accession>A0A839EX37</accession>
<protein>
    <recommendedName>
        <fullName evidence="3">DUF2345 domain-containing protein</fullName>
    </recommendedName>
</protein>
<keyword evidence="2" id="KW-1185">Reference proteome</keyword>
<sequence length="83" mass="9105">MNDKPKFDKRNARSHEATNDAWSTLMALAKLISVNETTGTLTIQNGKSRLVLRQDGVITVEGESIRQLAARNIVLDAGVIDLN</sequence>
<name>A0A839EX37_9HYPH</name>
<dbReference type="EMBL" id="JACGXN010000010">
    <property type="protein sequence ID" value="MBA8880957.1"/>
    <property type="molecule type" value="Genomic_DNA"/>
</dbReference>
<dbReference type="RefSeq" id="WP_182551573.1">
    <property type="nucleotide sequence ID" value="NZ_JACGXN010000010.1"/>
</dbReference>
<comment type="caution">
    <text evidence="1">The sequence shown here is derived from an EMBL/GenBank/DDBJ whole genome shotgun (WGS) entry which is preliminary data.</text>
</comment>